<dbReference type="CDD" id="cd03216">
    <property type="entry name" value="ABC_Carb_Monos_I"/>
    <property type="match status" value="1"/>
</dbReference>
<dbReference type="PROSITE" id="PS50893">
    <property type="entry name" value="ABC_TRANSPORTER_2"/>
    <property type="match status" value="2"/>
</dbReference>
<keyword evidence="7" id="KW-1185">Reference proteome</keyword>
<evidence type="ECO:0000313" key="6">
    <source>
        <dbReference type="EMBL" id="AXB49049.1"/>
    </source>
</evidence>
<organism evidence="6 7">
    <name type="scientific">Amycolatopsis albispora</name>
    <dbReference type="NCBI Taxonomy" id="1804986"/>
    <lineage>
        <taxon>Bacteria</taxon>
        <taxon>Bacillati</taxon>
        <taxon>Actinomycetota</taxon>
        <taxon>Actinomycetes</taxon>
        <taxon>Pseudonocardiales</taxon>
        <taxon>Pseudonocardiaceae</taxon>
        <taxon>Amycolatopsis</taxon>
    </lineage>
</organism>
<dbReference type="Proteomes" id="UP000250434">
    <property type="component" value="Chromosome"/>
</dbReference>
<evidence type="ECO:0000259" key="5">
    <source>
        <dbReference type="PROSITE" id="PS50893"/>
    </source>
</evidence>
<dbReference type="PROSITE" id="PS00211">
    <property type="entry name" value="ABC_TRANSPORTER_1"/>
    <property type="match status" value="1"/>
</dbReference>
<dbReference type="InterPro" id="IPR003439">
    <property type="entry name" value="ABC_transporter-like_ATP-bd"/>
</dbReference>
<dbReference type="Gene3D" id="3.40.50.300">
    <property type="entry name" value="P-loop containing nucleotide triphosphate hydrolases"/>
    <property type="match status" value="2"/>
</dbReference>
<dbReference type="PANTHER" id="PTHR43790:SF9">
    <property type="entry name" value="GALACTOFURANOSE TRANSPORTER ATP-BINDING PROTEIN YTFR"/>
    <property type="match status" value="1"/>
</dbReference>
<dbReference type="InterPro" id="IPR017871">
    <property type="entry name" value="ABC_transporter-like_CS"/>
</dbReference>
<evidence type="ECO:0000256" key="2">
    <source>
        <dbReference type="ARBA" id="ARBA00022737"/>
    </source>
</evidence>
<reference evidence="6 7" key="1">
    <citation type="submission" date="2016-04" db="EMBL/GenBank/DDBJ databases">
        <title>Complete genome sequence and analysis of deep-sea sediment isolate, Amycolatopsis sp. WP1.</title>
        <authorList>
            <person name="Wang H."/>
            <person name="Chen S."/>
            <person name="Wu Q."/>
        </authorList>
    </citation>
    <scope>NUCLEOTIDE SEQUENCE [LARGE SCALE GENOMIC DNA]</scope>
    <source>
        <strain evidence="6 7">WP1</strain>
    </source>
</reference>
<dbReference type="AlphaFoldDB" id="A0A344LLX5"/>
<dbReference type="GO" id="GO:0016887">
    <property type="term" value="F:ATP hydrolysis activity"/>
    <property type="evidence" value="ECO:0007669"/>
    <property type="project" value="InterPro"/>
</dbReference>
<accession>A0A344LLX5</accession>
<dbReference type="EMBL" id="CP015163">
    <property type="protein sequence ID" value="AXB49049.1"/>
    <property type="molecule type" value="Genomic_DNA"/>
</dbReference>
<protein>
    <submittedName>
        <fullName evidence="6">Heme ABC transporter ATP-binding protein</fullName>
    </submittedName>
</protein>
<feature type="domain" description="ABC transporter" evidence="5">
    <location>
        <begin position="235"/>
        <end position="464"/>
    </location>
</feature>
<name>A0A344LLX5_9PSEU</name>
<dbReference type="PANTHER" id="PTHR43790">
    <property type="entry name" value="CARBOHYDRATE TRANSPORT ATP-BINDING PROTEIN MG119-RELATED"/>
    <property type="match status" value="1"/>
</dbReference>
<feature type="domain" description="ABC transporter" evidence="5">
    <location>
        <begin position="1"/>
        <end position="218"/>
    </location>
</feature>
<evidence type="ECO:0000256" key="1">
    <source>
        <dbReference type="ARBA" id="ARBA00022448"/>
    </source>
</evidence>
<dbReference type="InterPro" id="IPR050107">
    <property type="entry name" value="ABC_carbohydrate_import_ATPase"/>
</dbReference>
<keyword evidence="4 6" id="KW-0067">ATP-binding</keyword>
<evidence type="ECO:0000313" key="7">
    <source>
        <dbReference type="Proteomes" id="UP000250434"/>
    </source>
</evidence>
<dbReference type="Pfam" id="PF00005">
    <property type="entry name" value="ABC_tran"/>
    <property type="match status" value="2"/>
</dbReference>
<evidence type="ECO:0000256" key="3">
    <source>
        <dbReference type="ARBA" id="ARBA00022741"/>
    </source>
</evidence>
<dbReference type="SUPFAM" id="SSF52540">
    <property type="entry name" value="P-loop containing nucleoside triphosphate hydrolases"/>
    <property type="match status" value="2"/>
</dbReference>
<gene>
    <name evidence="6" type="ORF">A4R43_35095</name>
</gene>
<dbReference type="InterPro" id="IPR003593">
    <property type="entry name" value="AAA+_ATPase"/>
</dbReference>
<keyword evidence="2" id="KW-0677">Repeat</keyword>
<keyword evidence="3" id="KW-0547">Nucleotide-binding</keyword>
<dbReference type="KEGG" id="aab:A4R43_35095"/>
<dbReference type="SMART" id="SM00382">
    <property type="entry name" value="AAA"/>
    <property type="match status" value="2"/>
</dbReference>
<sequence>MLANDGVDLRVDRGEIHALVGENGAGKTTLMSILYGTERPDAGTVELFGEPARGHGPADRIAAGIGMVHQHFMLFGGLTVTENVVYHRGVLARRARAEVAALIERYGLGLDPDARVRDLPIGVRQRVEILKLLYRDAKILILDEPTAVLAPAEADRLFDVLRDLAAEGRSVILVTHKLREVLAISSRVTVLRDGRRVAGLATADTTAAELARAMTGRDIELDVIHPTGTPGEVVLEARGVTVPGGAKPLVDNASVTVRAGEILGVAGVAGNGQSEFAEALAGLRAFSGSVTLRGKPLTRDAVAYLPEDRGEVGSAQTASLAENLIVGYHRGRGLLRPAKVREHARRIVERFNVKAASVTAPIGVLSGGNQQKALLGRELTRDSPLLIAEQPTRGVDIGSVRDIHAELIAHRDAGHAIVVVSAELSEIRGLADRVVVFYDGRIVAEFDKAEATEERLGLAMAGEAV</sequence>
<dbReference type="InterPro" id="IPR027417">
    <property type="entry name" value="P-loop_NTPase"/>
</dbReference>
<proteinExistence type="predicted"/>
<dbReference type="GO" id="GO:0005524">
    <property type="term" value="F:ATP binding"/>
    <property type="evidence" value="ECO:0007669"/>
    <property type="project" value="UniProtKB-KW"/>
</dbReference>
<evidence type="ECO:0000256" key="4">
    <source>
        <dbReference type="ARBA" id="ARBA00022840"/>
    </source>
</evidence>
<keyword evidence="1" id="KW-0813">Transport</keyword>
<dbReference type="CDD" id="cd03215">
    <property type="entry name" value="ABC_Carb_Monos_II"/>
    <property type="match status" value="1"/>
</dbReference>